<proteinExistence type="predicted"/>
<dbReference type="AlphaFoldDB" id="A0A2V1IQ09"/>
<organism evidence="1 2">
    <name type="scientific">Paramuribaculum intestinale</name>
    <dbReference type="NCBI Taxonomy" id="2094151"/>
    <lineage>
        <taxon>Bacteria</taxon>
        <taxon>Pseudomonadati</taxon>
        <taxon>Bacteroidota</taxon>
        <taxon>Bacteroidia</taxon>
        <taxon>Bacteroidales</taxon>
        <taxon>Muribaculaceae</taxon>
        <taxon>Paramuribaculum</taxon>
    </lineage>
</organism>
<keyword evidence="2" id="KW-1185">Reference proteome</keyword>
<accession>A0A2V1IQ09</accession>
<gene>
    <name evidence="1" type="ORF">C5O25_09910</name>
</gene>
<dbReference type="RefSeq" id="WP_107036586.1">
    <property type="nucleotide sequence ID" value="NZ_PUBV01000022.1"/>
</dbReference>
<dbReference type="Proteomes" id="UP000244925">
    <property type="component" value="Unassembled WGS sequence"/>
</dbReference>
<dbReference type="InterPro" id="IPR045788">
    <property type="entry name" value="MobC_2"/>
</dbReference>
<sequence>MIKNSSHGGRRPKVDPSVNRYVVRFNAKENARFLAMFEQSEADNKAAFIKHFLFQKPFKVFYVDENTRIFIDRLSGFNALYRTIGVSYDNLVATLNQNFTEKKASAALEEIKKLMIRLISVSQDIAALAQKFDEEWSQKSR</sequence>
<comment type="caution">
    <text evidence="1">The sequence shown here is derived from an EMBL/GenBank/DDBJ whole genome shotgun (WGS) entry which is preliminary data.</text>
</comment>
<protein>
    <submittedName>
        <fullName evidence="1">MobA protein</fullName>
    </submittedName>
</protein>
<dbReference type="EMBL" id="PUBV01000022">
    <property type="protein sequence ID" value="PWB06581.1"/>
    <property type="molecule type" value="Genomic_DNA"/>
</dbReference>
<reference evidence="2" key="1">
    <citation type="submission" date="2018-02" db="EMBL/GenBank/DDBJ databases">
        <authorList>
            <person name="Clavel T."/>
            <person name="Strowig T."/>
        </authorList>
    </citation>
    <scope>NUCLEOTIDE SEQUENCE [LARGE SCALE GENOMIC DNA]</scope>
    <source>
        <strain evidence="2">DSM 100764</strain>
    </source>
</reference>
<evidence type="ECO:0000313" key="1">
    <source>
        <dbReference type="EMBL" id="PWB06581.1"/>
    </source>
</evidence>
<evidence type="ECO:0000313" key="2">
    <source>
        <dbReference type="Proteomes" id="UP000244925"/>
    </source>
</evidence>
<name>A0A2V1IQ09_9BACT</name>
<dbReference type="Pfam" id="PF19514">
    <property type="entry name" value="MobC_2"/>
    <property type="match status" value="1"/>
</dbReference>